<evidence type="ECO:0000313" key="2">
    <source>
        <dbReference type="EMBL" id="TPG12555.1"/>
    </source>
</evidence>
<dbReference type="PROSITE" id="PS51674">
    <property type="entry name" value="4FE4S_WBL"/>
    <property type="match status" value="1"/>
</dbReference>
<accession>A0A502CFQ8</accession>
<evidence type="ECO:0000259" key="1">
    <source>
        <dbReference type="PROSITE" id="PS51674"/>
    </source>
</evidence>
<dbReference type="InterPro" id="IPR034768">
    <property type="entry name" value="4FE4S_WBL"/>
</dbReference>
<organism evidence="2 3">
    <name type="scientific">Pedococcus bigeumensis</name>
    <dbReference type="NCBI Taxonomy" id="433644"/>
    <lineage>
        <taxon>Bacteria</taxon>
        <taxon>Bacillati</taxon>
        <taxon>Actinomycetota</taxon>
        <taxon>Actinomycetes</taxon>
        <taxon>Micrococcales</taxon>
        <taxon>Intrasporangiaceae</taxon>
        <taxon>Pedococcus</taxon>
    </lineage>
</organism>
<dbReference type="RefSeq" id="WP_140743971.1">
    <property type="nucleotide sequence ID" value="NZ_RCZM01000009.1"/>
</dbReference>
<dbReference type="Proteomes" id="UP000317722">
    <property type="component" value="Unassembled WGS sequence"/>
</dbReference>
<sequence length="85" mass="9185">MNAAAAAERLTAALADLEDKGIRWPCKGRPEWTSESAEDREYAAAGCRFCPVFDLCAAMADETKPTACVYAGVDRTPKTRTKKAS</sequence>
<dbReference type="EMBL" id="RCZM01000009">
    <property type="protein sequence ID" value="TPG12555.1"/>
    <property type="molecule type" value="Genomic_DNA"/>
</dbReference>
<dbReference type="AlphaFoldDB" id="A0A502CFQ8"/>
<comment type="caution">
    <text evidence="2">The sequence shown here is derived from an EMBL/GenBank/DDBJ whole genome shotgun (WGS) entry which is preliminary data.</text>
</comment>
<dbReference type="OrthoDB" id="4869073at2"/>
<protein>
    <recommendedName>
        <fullName evidence="1">4Fe-4S Wbl-type domain-containing protein</fullName>
    </recommendedName>
</protein>
<proteinExistence type="predicted"/>
<name>A0A502CFQ8_9MICO</name>
<feature type="domain" description="4Fe-4S Wbl-type" evidence="1">
    <location>
        <begin position="25"/>
        <end position="80"/>
    </location>
</feature>
<evidence type="ECO:0000313" key="3">
    <source>
        <dbReference type="Proteomes" id="UP000317722"/>
    </source>
</evidence>
<reference evidence="2 3" key="1">
    <citation type="journal article" date="2019" name="Environ. Microbiol.">
        <title>Species interactions and distinct microbial communities in high Arctic permafrost affected cryosols are associated with the CH4 and CO2 gas fluxes.</title>
        <authorList>
            <person name="Altshuler I."/>
            <person name="Hamel J."/>
            <person name="Turney S."/>
            <person name="Magnuson E."/>
            <person name="Levesque R."/>
            <person name="Greer C."/>
            <person name="Whyte L.G."/>
        </authorList>
    </citation>
    <scope>NUCLEOTIDE SEQUENCE [LARGE SCALE GENOMIC DNA]</scope>
    <source>
        <strain evidence="2 3">S9.3A</strain>
    </source>
</reference>
<gene>
    <name evidence="2" type="ORF">EAH86_19820</name>
</gene>
<keyword evidence="3" id="KW-1185">Reference proteome</keyword>